<dbReference type="EC" id="2.7.1.12" evidence="3 9"/>
<keyword evidence="11" id="KW-1185">Reference proteome</keyword>
<keyword evidence="7 9" id="KW-0067">ATP-binding</keyword>
<evidence type="ECO:0000256" key="2">
    <source>
        <dbReference type="ARBA" id="ARBA00008420"/>
    </source>
</evidence>
<evidence type="ECO:0000313" key="11">
    <source>
        <dbReference type="Proteomes" id="UP001642540"/>
    </source>
</evidence>
<comment type="pathway">
    <text evidence="1 9">Carbohydrate acid metabolism; D-gluconate degradation.</text>
</comment>
<keyword evidence="6 9" id="KW-0418">Kinase</keyword>
<comment type="caution">
    <text evidence="10">The sequence shown here is derived from an EMBL/GenBank/DDBJ whole genome shotgun (WGS) entry which is preliminary data.</text>
</comment>
<dbReference type="PANTHER" id="PTHR43442">
    <property type="entry name" value="GLUCONOKINASE-RELATED"/>
    <property type="match status" value="1"/>
</dbReference>
<evidence type="ECO:0000256" key="5">
    <source>
        <dbReference type="ARBA" id="ARBA00022741"/>
    </source>
</evidence>
<dbReference type="Pfam" id="PF01202">
    <property type="entry name" value="SKI"/>
    <property type="match status" value="1"/>
</dbReference>
<keyword evidence="5 9" id="KW-0547">Nucleotide-binding</keyword>
<dbReference type="EMBL" id="CAXLJM020000022">
    <property type="protein sequence ID" value="CAL8087776.1"/>
    <property type="molecule type" value="Genomic_DNA"/>
</dbReference>
<dbReference type="SUPFAM" id="SSF52540">
    <property type="entry name" value="P-loop containing nucleoside triphosphate hydrolases"/>
    <property type="match status" value="1"/>
</dbReference>
<dbReference type="Gene3D" id="3.40.50.300">
    <property type="entry name" value="P-loop containing nucleotide triphosphate hydrolases"/>
    <property type="match status" value="1"/>
</dbReference>
<evidence type="ECO:0000256" key="7">
    <source>
        <dbReference type="ARBA" id="ARBA00022840"/>
    </source>
</evidence>
<evidence type="ECO:0000256" key="1">
    <source>
        <dbReference type="ARBA" id="ARBA00004875"/>
    </source>
</evidence>
<protein>
    <recommendedName>
        <fullName evidence="3 9">Gluconokinase</fullName>
        <ecNumber evidence="3 9">2.7.1.12</ecNumber>
    </recommendedName>
</protein>
<gene>
    <name evidence="10" type="ORF">ODALV1_LOCUS6847</name>
</gene>
<dbReference type="InterPro" id="IPR027417">
    <property type="entry name" value="P-loop_NTPase"/>
</dbReference>
<keyword evidence="4 9" id="KW-0808">Transferase</keyword>
<comment type="catalytic activity">
    <reaction evidence="8 9">
        <text>D-gluconate + ATP = 6-phospho-D-gluconate + ADP + H(+)</text>
        <dbReference type="Rhea" id="RHEA:19433"/>
        <dbReference type="ChEBI" id="CHEBI:15378"/>
        <dbReference type="ChEBI" id="CHEBI:18391"/>
        <dbReference type="ChEBI" id="CHEBI:30616"/>
        <dbReference type="ChEBI" id="CHEBI:58759"/>
        <dbReference type="ChEBI" id="CHEBI:456216"/>
        <dbReference type="EC" id="2.7.1.12"/>
    </reaction>
</comment>
<proteinExistence type="inferred from homology"/>
<evidence type="ECO:0000256" key="6">
    <source>
        <dbReference type="ARBA" id="ARBA00022777"/>
    </source>
</evidence>
<dbReference type="InterPro" id="IPR006001">
    <property type="entry name" value="Therm_gnt_kin"/>
</dbReference>
<dbReference type="CDD" id="cd02021">
    <property type="entry name" value="GntK"/>
    <property type="match status" value="1"/>
</dbReference>
<reference evidence="10 11" key="1">
    <citation type="submission" date="2024-08" db="EMBL/GenBank/DDBJ databases">
        <authorList>
            <person name="Cucini C."/>
            <person name="Frati F."/>
        </authorList>
    </citation>
    <scope>NUCLEOTIDE SEQUENCE [LARGE SCALE GENOMIC DNA]</scope>
</reference>
<dbReference type="NCBIfam" id="TIGR01313">
    <property type="entry name" value="therm_gnt_kin"/>
    <property type="match status" value="1"/>
</dbReference>
<comment type="similarity">
    <text evidence="2 9">Belongs to the gluconokinase GntK/GntV family.</text>
</comment>
<evidence type="ECO:0000313" key="10">
    <source>
        <dbReference type="EMBL" id="CAL8087776.1"/>
    </source>
</evidence>
<dbReference type="InterPro" id="IPR031322">
    <property type="entry name" value="Shikimate/glucono_kinase"/>
</dbReference>
<dbReference type="Proteomes" id="UP001642540">
    <property type="component" value="Unassembled WGS sequence"/>
</dbReference>
<name>A0ABP1Q3J5_9HEXA</name>
<dbReference type="PANTHER" id="PTHR43442:SF3">
    <property type="entry name" value="GLUCONOKINASE-RELATED"/>
    <property type="match status" value="1"/>
</dbReference>
<accession>A0ABP1Q3J5</accession>
<evidence type="ECO:0000256" key="3">
    <source>
        <dbReference type="ARBA" id="ARBA00012054"/>
    </source>
</evidence>
<evidence type="ECO:0000256" key="8">
    <source>
        <dbReference type="ARBA" id="ARBA00048090"/>
    </source>
</evidence>
<organism evidence="10 11">
    <name type="scientific">Orchesella dallaii</name>
    <dbReference type="NCBI Taxonomy" id="48710"/>
    <lineage>
        <taxon>Eukaryota</taxon>
        <taxon>Metazoa</taxon>
        <taxon>Ecdysozoa</taxon>
        <taxon>Arthropoda</taxon>
        <taxon>Hexapoda</taxon>
        <taxon>Collembola</taxon>
        <taxon>Entomobryomorpha</taxon>
        <taxon>Entomobryoidea</taxon>
        <taxon>Orchesellidae</taxon>
        <taxon>Orchesellinae</taxon>
        <taxon>Orchesella</taxon>
    </lineage>
</organism>
<evidence type="ECO:0000256" key="4">
    <source>
        <dbReference type="ARBA" id="ARBA00022679"/>
    </source>
</evidence>
<evidence type="ECO:0000256" key="9">
    <source>
        <dbReference type="RuleBase" id="RU363066"/>
    </source>
</evidence>
<sequence>MNSYTNNSEGSNSNPERSIGLIVCGPCACGKSEIASALAAHFQVPFVDADALHSETNIQKMSAGIPLTDQDRLPWLQQVRKELIQKQRKDLPEDENPPVTVVGACSALKRTYRDILAGRGVGGSGDADISEGTASDGDLLTIFVFLKCSEEVLQKRLNARQGHFMKANMLSSQLATLELPQETTEGNRALIVDGDKDLSQVVAESIEKLHKLCRK</sequence>